<dbReference type="SUPFAM" id="SSF53383">
    <property type="entry name" value="PLP-dependent transferases"/>
    <property type="match status" value="1"/>
</dbReference>
<dbReference type="InterPro" id="IPR015421">
    <property type="entry name" value="PyrdxlP-dep_Trfase_major"/>
</dbReference>
<feature type="domain" description="Aromatic amino acid beta-eliminating lyase/threonine aldolase" evidence="5">
    <location>
        <begin position="64"/>
        <end position="263"/>
    </location>
</feature>
<evidence type="ECO:0000256" key="3">
    <source>
        <dbReference type="ARBA" id="ARBA00022898"/>
    </source>
</evidence>
<dbReference type="PANTHER" id="PTHR48097">
    <property type="entry name" value="L-THREONINE ALDOLASE-RELATED"/>
    <property type="match status" value="1"/>
</dbReference>
<dbReference type="InterPro" id="IPR023603">
    <property type="entry name" value="Low_specificity_L-TA-like"/>
</dbReference>
<dbReference type="NCBIfam" id="NF041359">
    <property type="entry name" value="GntG_guanitoxin"/>
    <property type="match status" value="1"/>
</dbReference>
<dbReference type="GO" id="GO:0008732">
    <property type="term" value="F:L-allo-threonine aldolase activity"/>
    <property type="evidence" value="ECO:0007669"/>
    <property type="project" value="TreeGrafter"/>
</dbReference>
<evidence type="ECO:0000256" key="1">
    <source>
        <dbReference type="ARBA" id="ARBA00001933"/>
    </source>
</evidence>
<reference evidence="6 7" key="1">
    <citation type="journal article" date="2015" name="Genome Biol.">
        <title>Comparative genomics of Steinernema reveals deeply conserved gene regulatory networks.</title>
        <authorList>
            <person name="Dillman A.R."/>
            <person name="Macchietto M."/>
            <person name="Porter C.F."/>
            <person name="Rogers A."/>
            <person name="Williams B."/>
            <person name="Antoshechkin I."/>
            <person name="Lee M.M."/>
            <person name="Goodwin Z."/>
            <person name="Lu X."/>
            <person name="Lewis E.E."/>
            <person name="Goodrich-Blair H."/>
            <person name="Stock S.P."/>
            <person name="Adams B.J."/>
            <person name="Sternberg P.W."/>
            <person name="Mortazavi A."/>
        </authorList>
    </citation>
    <scope>NUCLEOTIDE SEQUENCE [LARGE SCALE GENOMIC DNA]</scope>
    <source>
        <strain evidence="6 7">ALL</strain>
    </source>
</reference>
<dbReference type="GO" id="GO:0006545">
    <property type="term" value="P:glycine biosynthetic process"/>
    <property type="evidence" value="ECO:0007669"/>
    <property type="project" value="TreeGrafter"/>
</dbReference>
<dbReference type="InterPro" id="IPR015424">
    <property type="entry name" value="PyrdxlP-dep_Trfase"/>
</dbReference>
<reference evidence="6 7" key="2">
    <citation type="journal article" date="2019" name="G3 (Bethesda)">
        <title>Hybrid Assembly of the Genome of the Entomopathogenic Nematode Steinernema carpocapsae Identifies the X-Chromosome.</title>
        <authorList>
            <person name="Serra L."/>
            <person name="Macchietto M."/>
            <person name="Macias-Munoz A."/>
            <person name="McGill C.J."/>
            <person name="Rodriguez I.M."/>
            <person name="Rodriguez B."/>
            <person name="Murad R."/>
            <person name="Mortazavi A."/>
        </authorList>
    </citation>
    <scope>NUCLEOTIDE SEQUENCE [LARGE SCALE GENOMIC DNA]</scope>
    <source>
        <strain evidence="6 7">ALL</strain>
    </source>
</reference>
<keyword evidence="3" id="KW-0663">Pyridoxal phosphate</keyword>
<organism evidence="6 7">
    <name type="scientific">Steinernema carpocapsae</name>
    <name type="common">Entomopathogenic nematode</name>
    <dbReference type="NCBI Taxonomy" id="34508"/>
    <lineage>
        <taxon>Eukaryota</taxon>
        <taxon>Metazoa</taxon>
        <taxon>Ecdysozoa</taxon>
        <taxon>Nematoda</taxon>
        <taxon>Chromadorea</taxon>
        <taxon>Rhabditida</taxon>
        <taxon>Tylenchina</taxon>
        <taxon>Panagrolaimomorpha</taxon>
        <taxon>Strongyloidoidea</taxon>
        <taxon>Steinernematidae</taxon>
        <taxon>Steinernema</taxon>
    </lineage>
</organism>
<dbReference type="Pfam" id="PF01212">
    <property type="entry name" value="Beta_elim_lyase"/>
    <property type="match status" value="1"/>
</dbReference>
<dbReference type="Gene3D" id="3.40.640.10">
    <property type="entry name" value="Type I PLP-dependent aspartate aminotransferase-like (Major domain)"/>
    <property type="match status" value="1"/>
</dbReference>
<comment type="cofactor">
    <cofactor evidence="1">
        <name>pyridoxal 5'-phosphate</name>
        <dbReference type="ChEBI" id="CHEBI:597326"/>
    </cofactor>
</comment>
<evidence type="ECO:0000256" key="4">
    <source>
        <dbReference type="ARBA" id="ARBA00023239"/>
    </source>
</evidence>
<evidence type="ECO:0000313" key="6">
    <source>
        <dbReference type="EMBL" id="TMS36109.1"/>
    </source>
</evidence>
<keyword evidence="4" id="KW-0456">Lyase</keyword>
<dbReference type="GO" id="GO:0005829">
    <property type="term" value="C:cytosol"/>
    <property type="evidence" value="ECO:0007669"/>
    <property type="project" value="TreeGrafter"/>
</dbReference>
<accession>A0A4U8UTX5</accession>
<comment type="caution">
    <text evidence="6">The sequence shown here is derived from an EMBL/GenBank/DDBJ whole genome shotgun (WGS) entry which is preliminary data.</text>
</comment>
<keyword evidence="7" id="KW-1185">Reference proteome</keyword>
<evidence type="ECO:0000259" key="5">
    <source>
        <dbReference type="Pfam" id="PF01212"/>
    </source>
</evidence>
<name>A0A4U8UTX5_STECR</name>
<evidence type="ECO:0000313" key="7">
    <source>
        <dbReference type="Proteomes" id="UP000298663"/>
    </source>
</evidence>
<gene>
    <name evidence="6" type="ORF">L596_003361</name>
</gene>
<dbReference type="InterPro" id="IPR001597">
    <property type="entry name" value="ArAA_b-elim_lyase/Thr_aldolase"/>
</dbReference>
<dbReference type="FunFam" id="3.40.640.10:FF:000030">
    <property type="entry name" value="Low-specificity L-threonine aldolase"/>
    <property type="match status" value="1"/>
</dbReference>
<proteinExistence type="inferred from homology"/>
<dbReference type="STRING" id="34508.A0A4U8UTX5"/>
<evidence type="ECO:0000256" key="2">
    <source>
        <dbReference type="ARBA" id="ARBA00006966"/>
    </source>
</evidence>
<dbReference type="GO" id="GO:0006567">
    <property type="term" value="P:L-threonine catabolic process"/>
    <property type="evidence" value="ECO:0007669"/>
    <property type="project" value="TreeGrafter"/>
</dbReference>
<dbReference type="Proteomes" id="UP000298663">
    <property type="component" value="Chromosome X"/>
</dbReference>
<comment type="similarity">
    <text evidence="2">Belongs to the threonine aldolase family.</text>
</comment>
<dbReference type="OrthoDB" id="10261951at2759"/>
<sequence>MQSLTGVITLSSTVVFRTSRIASPLRSFSSLVRKKKSIQFPPLFSRAKMYASAASSIHEKTYVDLRSDTVTKPCPQMREIMAKSIVGDDVYGEDPTINELESRCAKLFGKEAALFVATGTMGNLIALMANTQRGDEIIVGKDSHIHRWEQGNYAQYAGVSAATLQVQNDGTLAVEDIRSVVRCIDDHMPTTRLICLENTHNFAGGKAISLEYIMKVREIADQYNLKMHLDGARIYNAAVKLGLSVAELCAPFDTVQMCFSKHYLGTWSSRRIHRRGNKGIHCESPTNQKVARRRVATRRCSGFRCLVRP</sequence>
<protein>
    <recommendedName>
        <fullName evidence="5">Aromatic amino acid beta-eliminating lyase/threonine aldolase domain-containing protein</fullName>
    </recommendedName>
</protein>
<dbReference type="AlphaFoldDB" id="A0A4U8UTX5"/>
<dbReference type="PANTHER" id="PTHR48097:SF9">
    <property type="entry name" value="L-THREONINE ALDOLASE"/>
    <property type="match status" value="1"/>
</dbReference>
<dbReference type="EMBL" id="CM016762">
    <property type="protein sequence ID" value="TMS36109.1"/>
    <property type="molecule type" value="Genomic_DNA"/>
</dbReference>
<dbReference type="EMBL" id="AZBU02000001">
    <property type="protein sequence ID" value="TMS36109.1"/>
    <property type="molecule type" value="Genomic_DNA"/>
</dbReference>